<dbReference type="InterPro" id="IPR029055">
    <property type="entry name" value="Ntn_hydrolases_N"/>
</dbReference>
<dbReference type="EMBL" id="BMES01000002">
    <property type="protein sequence ID" value="GGH30489.1"/>
    <property type="molecule type" value="Genomic_DNA"/>
</dbReference>
<reference evidence="2" key="1">
    <citation type="journal article" date="2014" name="Int. J. Syst. Evol. Microbiol.">
        <title>Complete genome sequence of Corynebacterium casei LMG S-19264T (=DSM 44701T), isolated from a smear-ripened cheese.</title>
        <authorList>
            <consortium name="US DOE Joint Genome Institute (JGI-PGF)"/>
            <person name="Walter F."/>
            <person name="Albersmeier A."/>
            <person name="Kalinowski J."/>
            <person name="Ruckert C."/>
        </authorList>
    </citation>
    <scope>NUCLEOTIDE SEQUENCE</scope>
    <source>
        <strain evidence="2">CGMCC 1.12214</strain>
    </source>
</reference>
<reference evidence="2" key="2">
    <citation type="submission" date="2020-09" db="EMBL/GenBank/DDBJ databases">
        <authorList>
            <person name="Sun Q."/>
            <person name="Zhou Y."/>
        </authorList>
    </citation>
    <scope>NUCLEOTIDE SEQUENCE</scope>
    <source>
        <strain evidence="2">CGMCC 1.12214</strain>
    </source>
</reference>
<dbReference type="Proteomes" id="UP000603912">
    <property type="component" value="Unassembled WGS sequence"/>
</dbReference>
<protein>
    <submittedName>
        <fullName evidence="2">Gamma-glutamyltranspeptidase</fullName>
    </submittedName>
</protein>
<feature type="region of interest" description="Disordered" evidence="1">
    <location>
        <begin position="513"/>
        <end position="532"/>
    </location>
</feature>
<dbReference type="AlphaFoldDB" id="A0A917IA86"/>
<dbReference type="PRINTS" id="PR01210">
    <property type="entry name" value="GGTRANSPTASE"/>
</dbReference>
<dbReference type="Gene3D" id="1.10.246.130">
    <property type="match status" value="1"/>
</dbReference>
<dbReference type="PANTHER" id="PTHR43881">
    <property type="entry name" value="GAMMA-GLUTAMYLTRANSPEPTIDASE (AFU_ORTHOLOGUE AFUA_4G13580)"/>
    <property type="match status" value="1"/>
</dbReference>
<evidence type="ECO:0000313" key="2">
    <source>
        <dbReference type="EMBL" id="GGH30489.1"/>
    </source>
</evidence>
<dbReference type="PANTHER" id="PTHR43881:SF5">
    <property type="entry name" value="GAMMA-GLUTAMYLTRANSPEPTIDASE"/>
    <property type="match status" value="1"/>
</dbReference>
<dbReference type="Pfam" id="PF01019">
    <property type="entry name" value="G_glu_transpept"/>
    <property type="match status" value="1"/>
</dbReference>
<comment type="caution">
    <text evidence="2">The sequence shown here is derived from an EMBL/GenBank/DDBJ whole genome shotgun (WGS) entry which is preliminary data.</text>
</comment>
<dbReference type="InterPro" id="IPR052896">
    <property type="entry name" value="GGT-like_enzyme"/>
</dbReference>
<evidence type="ECO:0000313" key="3">
    <source>
        <dbReference type="Proteomes" id="UP000603912"/>
    </source>
</evidence>
<dbReference type="RefSeq" id="WP_188519530.1">
    <property type="nucleotide sequence ID" value="NZ_BMES01000002.1"/>
</dbReference>
<proteinExistence type="predicted"/>
<dbReference type="Gene3D" id="3.60.20.40">
    <property type="match status" value="1"/>
</dbReference>
<gene>
    <name evidence="2" type="primary">ggt</name>
    <name evidence="2" type="ORF">GCM10007036_41110</name>
</gene>
<evidence type="ECO:0000256" key="1">
    <source>
        <dbReference type="SAM" id="MobiDB-lite"/>
    </source>
</evidence>
<sequence length="532" mass="56266">MADTPVFSRAAAAAPHHLAAESGRAVLAEGGDAVEAMIAMAATIAVVYPHMNAIGGDAFWLIREPTGQMRAIEACGPAGSLATIVRYRDKGHDVIPGRGPDAAVTVAGAVGGWALANEFSKAQTGGRLPLSTLLEDAVRHAREGCAVSASEARGVPNLFEDLKQAPGFAAQFLQDGALPKAGAVRTMPRLADTLEQLGHAGLDDFYRGDIGREIGADLEQLEAPVTRADLARFHARLVKPLGLAAPGAKLYNFPPPTQGLASLIILGLFARLGVTRGEGFEHLHGLVEATKRAFRVRDAVVTDPARLIHEPADYLSDAFLNEQAAQISMSKAARFPLSWGEGDTVWMGAIDAKGMAVSYIQSTYWEYGSGCVLPRTGMLWQNRGISFSLDKDAVNPLEPGRKPFHTLNPALAVLDDGRVVSYGSMGGDGQPQFQAAILSRYAQFGMDPAAAVDAPRWLLGKTWGSASTSLKLENRFDPSLVRALEQAGHEVEVLPDSYSDTVGHAGMLVRDPRNGSVAAVHDPRSDGGSAGV</sequence>
<dbReference type="InterPro" id="IPR043137">
    <property type="entry name" value="GGT_ssub_C"/>
</dbReference>
<organism evidence="2 3">
    <name type="scientific">Alsobacter metallidurans</name>
    <dbReference type="NCBI Taxonomy" id="340221"/>
    <lineage>
        <taxon>Bacteria</taxon>
        <taxon>Pseudomonadati</taxon>
        <taxon>Pseudomonadota</taxon>
        <taxon>Alphaproteobacteria</taxon>
        <taxon>Hyphomicrobiales</taxon>
        <taxon>Alsobacteraceae</taxon>
        <taxon>Alsobacter</taxon>
    </lineage>
</organism>
<dbReference type="InterPro" id="IPR043138">
    <property type="entry name" value="GGT_lsub"/>
</dbReference>
<accession>A0A917IA86</accession>
<dbReference type="SUPFAM" id="SSF56235">
    <property type="entry name" value="N-terminal nucleophile aminohydrolases (Ntn hydrolases)"/>
    <property type="match status" value="1"/>
</dbReference>
<keyword evidence="3" id="KW-1185">Reference proteome</keyword>
<name>A0A917IA86_9HYPH</name>